<dbReference type="CDD" id="cd00158">
    <property type="entry name" value="RHOD"/>
    <property type="match status" value="1"/>
</dbReference>
<keyword evidence="4" id="KW-1185">Reference proteome</keyword>
<evidence type="ECO:0000259" key="2">
    <source>
        <dbReference type="PROSITE" id="PS50206"/>
    </source>
</evidence>
<keyword evidence="1" id="KW-0812">Transmembrane</keyword>
<keyword evidence="1" id="KW-1133">Transmembrane helix</keyword>
<dbReference type="RefSeq" id="WP_068902985.1">
    <property type="nucleotide sequence ID" value="NZ_JBHUIF010000006.1"/>
</dbReference>
<dbReference type="PROSITE" id="PS50206">
    <property type="entry name" value="RHODANESE_3"/>
    <property type="match status" value="1"/>
</dbReference>
<name>A0A1C3EGL5_9GAMM</name>
<dbReference type="PANTHER" id="PTHR43031">
    <property type="entry name" value="FAD-DEPENDENT OXIDOREDUCTASE"/>
    <property type="match status" value="1"/>
</dbReference>
<comment type="caution">
    <text evidence="3">The sequence shown here is derived from an EMBL/GenBank/DDBJ whole genome shotgun (WGS) entry which is preliminary data.</text>
</comment>
<dbReference type="InterPro" id="IPR001763">
    <property type="entry name" value="Rhodanese-like_dom"/>
</dbReference>
<dbReference type="Pfam" id="PF00581">
    <property type="entry name" value="Rhodanese"/>
    <property type="match status" value="1"/>
</dbReference>
<dbReference type="InterPro" id="IPR050229">
    <property type="entry name" value="GlpE_sulfurtransferase"/>
</dbReference>
<dbReference type="SMART" id="SM00450">
    <property type="entry name" value="RHOD"/>
    <property type="match status" value="1"/>
</dbReference>
<keyword evidence="1" id="KW-0472">Membrane</keyword>
<gene>
    <name evidence="3" type="ORF">A8L45_13105</name>
</gene>
<dbReference type="InterPro" id="IPR036873">
    <property type="entry name" value="Rhodanese-like_dom_sf"/>
</dbReference>
<evidence type="ECO:0000313" key="4">
    <source>
        <dbReference type="Proteomes" id="UP000094936"/>
    </source>
</evidence>
<dbReference type="OrthoDB" id="9808735at2"/>
<evidence type="ECO:0000313" key="3">
    <source>
        <dbReference type="EMBL" id="ODA32402.1"/>
    </source>
</evidence>
<evidence type="ECO:0000256" key="1">
    <source>
        <dbReference type="SAM" id="Phobius"/>
    </source>
</evidence>
<sequence>MQPFIEFVSNNMILALVWVGLFVALMATIIKQKSAAYTVLSPNQATALVNHENGAFLDIRAKDDFKTGHITGSLHILPSEIKASNFGELEKFKQNPIVLVCKSGQTTPEYANLLVKAGFEKVNILKDGLISWNEANLPLVRKKKKK</sequence>
<dbReference type="PANTHER" id="PTHR43031:SF18">
    <property type="entry name" value="RHODANESE-RELATED SULFURTRANSFERASES"/>
    <property type="match status" value="1"/>
</dbReference>
<dbReference type="Gene3D" id="3.40.250.10">
    <property type="entry name" value="Rhodanese-like domain"/>
    <property type="match status" value="1"/>
</dbReference>
<proteinExistence type="predicted"/>
<dbReference type="EMBL" id="LYBM01000023">
    <property type="protein sequence ID" value="ODA32402.1"/>
    <property type="molecule type" value="Genomic_DNA"/>
</dbReference>
<dbReference type="AlphaFoldDB" id="A0A1C3EGL5"/>
<feature type="domain" description="Rhodanese" evidence="2">
    <location>
        <begin position="50"/>
        <end position="141"/>
    </location>
</feature>
<feature type="transmembrane region" description="Helical" evidence="1">
    <location>
        <begin position="12"/>
        <end position="30"/>
    </location>
</feature>
<dbReference type="Proteomes" id="UP000094936">
    <property type="component" value="Unassembled WGS sequence"/>
</dbReference>
<accession>A0A1C3EGL5</accession>
<dbReference type="STRING" id="1080227.A8L45_13105"/>
<protein>
    <submittedName>
        <fullName evidence="3">Rhodanese-like domain-containing protein</fullName>
    </submittedName>
</protein>
<dbReference type="SUPFAM" id="SSF52821">
    <property type="entry name" value="Rhodanese/Cell cycle control phosphatase"/>
    <property type="match status" value="1"/>
</dbReference>
<reference evidence="3 4" key="1">
    <citation type="submission" date="2016-05" db="EMBL/GenBank/DDBJ databases">
        <title>Genomic Taxonomy of the Vibrionaceae.</title>
        <authorList>
            <person name="Gomez-Gil B."/>
            <person name="Enciso-Ibarra J."/>
        </authorList>
    </citation>
    <scope>NUCLEOTIDE SEQUENCE [LARGE SCALE GENOMIC DNA]</scope>
    <source>
        <strain evidence="3 4">CAIM 1920</strain>
    </source>
</reference>
<organism evidence="3 4">
    <name type="scientific">Veronia pacifica</name>
    <dbReference type="NCBI Taxonomy" id="1080227"/>
    <lineage>
        <taxon>Bacteria</taxon>
        <taxon>Pseudomonadati</taxon>
        <taxon>Pseudomonadota</taxon>
        <taxon>Gammaproteobacteria</taxon>
        <taxon>Vibrionales</taxon>
        <taxon>Vibrionaceae</taxon>
        <taxon>Veronia</taxon>
    </lineage>
</organism>